<dbReference type="Proteomes" id="UP001500994">
    <property type="component" value="Unassembled WGS sequence"/>
</dbReference>
<dbReference type="RefSeq" id="WP_344575595.1">
    <property type="nucleotide sequence ID" value="NZ_BAAARK010000007.1"/>
</dbReference>
<gene>
    <name evidence="2" type="ORF">GCM10009864_29580</name>
</gene>
<evidence type="ECO:0000313" key="3">
    <source>
        <dbReference type="Proteomes" id="UP001500994"/>
    </source>
</evidence>
<protein>
    <recommendedName>
        <fullName evidence="4">RiboL-PSP-HEPN domain-containing protein</fullName>
    </recommendedName>
</protein>
<dbReference type="EMBL" id="BAAARK010000007">
    <property type="protein sequence ID" value="GAA2660530.1"/>
    <property type="molecule type" value="Genomic_DNA"/>
</dbReference>
<evidence type="ECO:0000313" key="2">
    <source>
        <dbReference type="EMBL" id="GAA2660530.1"/>
    </source>
</evidence>
<name>A0ABP6E7H4_9ACTN</name>
<evidence type="ECO:0000256" key="1">
    <source>
        <dbReference type="SAM" id="MobiDB-lite"/>
    </source>
</evidence>
<reference evidence="3" key="1">
    <citation type="journal article" date="2019" name="Int. J. Syst. Evol. Microbiol.">
        <title>The Global Catalogue of Microorganisms (GCM) 10K type strain sequencing project: providing services to taxonomists for standard genome sequencing and annotation.</title>
        <authorList>
            <consortium name="The Broad Institute Genomics Platform"/>
            <consortium name="The Broad Institute Genome Sequencing Center for Infectious Disease"/>
            <person name="Wu L."/>
            <person name="Ma J."/>
        </authorList>
    </citation>
    <scope>NUCLEOTIDE SEQUENCE [LARGE SCALE GENOMIC DNA]</scope>
    <source>
        <strain evidence="3">JCM 16374</strain>
    </source>
</reference>
<evidence type="ECO:0008006" key="4">
    <source>
        <dbReference type="Google" id="ProtNLM"/>
    </source>
</evidence>
<organism evidence="2 3">
    <name type="scientific">Streptomyces lunalinharesii</name>
    <dbReference type="NCBI Taxonomy" id="333384"/>
    <lineage>
        <taxon>Bacteria</taxon>
        <taxon>Bacillati</taxon>
        <taxon>Actinomycetota</taxon>
        <taxon>Actinomycetes</taxon>
        <taxon>Kitasatosporales</taxon>
        <taxon>Streptomycetaceae</taxon>
        <taxon>Streptomyces</taxon>
    </lineage>
</organism>
<feature type="region of interest" description="Disordered" evidence="1">
    <location>
        <begin position="221"/>
        <end position="243"/>
    </location>
</feature>
<keyword evidence="3" id="KW-1185">Reference proteome</keyword>
<proteinExistence type="predicted"/>
<comment type="caution">
    <text evidence="2">The sequence shown here is derived from an EMBL/GenBank/DDBJ whole genome shotgun (WGS) entry which is preliminary data.</text>
</comment>
<accession>A0ABP6E7H4</accession>
<sequence length="243" mass="27710">MAIAHPQTRQFESFVTNLSYARQMVRAGQALEVLSPKGIDTDDFYRAAWVQSIAALEHWVQEEVLRRVAEEAAKDDPDMPRKLRDYPLPLHCLERVQRGETTTAEVVTERVRQDIARQTLQNPDAIAKVMALVTDVKVWREAPKWINRWSQYRTSYDEKRLRGQYILLLRRRNQIAHDADLIDGDLKQRRQIGEADVTDALNWIERIALALAYALEGDASKSSGHPTSTGASEAPVGDQLHID</sequence>
<feature type="compositionally biased region" description="Polar residues" evidence="1">
    <location>
        <begin position="221"/>
        <end position="231"/>
    </location>
</feature>